<dbReference type="RefSeq" id="WP_311677207.1">
    <property type="nucleotide sequence ID" value="NZ_JAVRER010000026.1"/>
</dbReference>
<evidence type="ECO:0000256" key="1">
    <source>
        <dbReference type="SAM" id="SignalP"/>
    </source>
</evidence>
<keyword evidence="1" id="KW-0732">Signal</keyword>
<feature type="signal peptide" evidence="1">
    <location>
        <begin position="1"/>
        <end position="29"/>
    </location>
</feature>
<accession>A0ABD5E9F2</accession>
<evidence type="ECO:0000313" key="3">
    <source>
        <dbReference type="Proteomes" id="UP001183607"/>
    </source>
</evidence>
<protein>
    <recommendedName>
        <fullName evidence="4">Lipoprotein</fullName>
    </recommendedName>
</protein>
<evidence type="ECO:0000313" key="2">
    <source>
        <dbReference type="EMBL" id="MDT0417298.1"/>
    </source>
</evidence>
<feature type="chain" id="PRO_5044860151" description="Lipoprotein" evidence="1">
    <location>
        <begin position="30"/>
        <end position="406"/>
    </location>
</feature>
<dbReference type="AlphaFoldDB" id="A0ABD5E9F2"/>
<reference evidence="3" key="1">
    <citation type="submission" date="2023-07" db="EMBL/GenBank/DDBJ databases">
        <title>30 novel species of actinomycetes from the DSMZ collection.</title>
        <authorList>
            <person name="Nouioui I."/>
        </authorList>
    </citation>
    <scope>NUCLEOTIDE SEQUENCE [LARGE SCALE GENOMIC DNA]</scope>
    <source>
        <strain evidence="3">DSM 41982</strain>
    </source>
</reference>
<organism evidence="2 3">
    <name type="scientific">Streptomyces evansiae</name>
    <dbReference type="NCBI Taxonomy" id="3075535"/>
    <lineage>
        <taxon>Bacteria</taxon>
        <taxon>Bacillati</taxon>
        <taxon>Actinomycetota</taxon>
        <taxon>Actinomycetes</taxon>
        <taxon>Kitasatosporales</taxon>
        <taxon>Streptomycetaceae</taxon>
        <taxon>Streptomyces</taxon>
    </lineage>
</organism>
<proteinExistence type="predicted"/>
<dbReference type="SUPFAM" id="SSF54427">
    <property type="entry name" value="NTF2-like"/>
    <property type="match status" value="1"/>
</dbReference>
<evidence type="ECO:0008006" key="4">
    <source>
        <dbReference type="Google" id="ProtNLM"/>
    </source>
</evidence>
<sequence length="406" mass="43225">MARSRPLRPRPGRAAALALLLLLGGCAGGGGESGGDTGTRVRAVLDARGDAVRDGDRADWLATAAPGPARERAGTVFTNLDALRPTAWAYRVTSVRPEGDRAAVRATLSYRVEGYDSAPVTVRRALTLRRVSGRWYVSADEPAPGAPQQLWEQGGMTAVRGADSLVLGVGQPRAKLADVAGLADDAVPAVRRVWPERWAGRLIVLLPASLDRMAALLGEKPADYRGIAAVTTGELGSAAHVPADRVTVNPEAYEELGAFGKRFVLIHEATHVATRSATTAATPLWLSEGFADWSGYHGSGRTPRQVAPELAEAVREGEAPDTLPTDADFAFSGDPGRLARAYEGGWLACRMIAEQWGEPKLRDFYRAVGEHEGRDGAVAAAARKVLGVDEAELVGRWRGYVREQLA</sequence>
<name>A0ABD5E9F2_9ACTN</name>
<gene>
    <name evidence="2" type="ORF">RM574_17555</name>
</gene>
<comment type="caution">
    <text evidence="2">The sequence shown here is derived from an EMBL/GenBank/DDBJ whole genome shotgun (WGS) entry which is preliminary data.</text>
</comment>
<dbReference type="Proteomes" id="UP001183607">
    <property type="component" value="Unassembled WGS sequence"/>
</dbReference>
<dbReference type="InterPro" id="IPR032710">
    <property type="entry name" value="NTF2-like_dom_sf"/>
</dbReference>
<dbReference type="EMBL" id="JAVRER010000026">
    <property type="protein sequence ID" value="MDT0417298.1"/>
    <property type="molecule type" value="Genomic_DNA"/>
</dbReference>
<dbReference type="PROSITE" id="PS51257">
    <property type="entry name" value="PROKAR_LIPOPROTEIN"/>
    <property type="match status" value="1"/>
</dbReference>